<comment type="caution">
    <text evidence="1">The sequence shown here is derived from an EMBL/GenBank/DDBJ whole genome shotgun (WGS) entry which is preliminary data.</text>
</comment>
<proteinExistence type="predicted"/>
<accession>A0A645D406</accession>
<protein>
    <submittedName>
        <fullName evidence="1">Uncharacterized protein</fullName>
    </submittedName>
</protein>
<evidence type="ECO:0000313" key="1">
    <source>
        <dbReference type="EMBL" id="MPM83925.1"/>
    </source>
</evidence>
<gene>
    <name evidence="1" type="ORF">SDC9_130995</name>
</gene>
<organism evidence="1">
    <name type="scientific">bioreactor metagenome</name>
    <dbReference type="NCBI Taxonomy" id="1076179"/>
    <lineage>
        <taxon>unclassified sequences</taxon>
        <taxon>metagenomes</taxon>
        <taxon>ecological metagenomes</taxon>
    </lineage>
</organism>
<sequence length="423" mass="46710">MGKNSVKISNVGEEFKAYADAFDMKLDEVAYDGEHIYLSGTMSGATARPFVEAATGGDTYRFAPNDGSLGGDPSEEYYYFECESLVQFTTADGGEYIGSIVPTFTDEMNEIIHAVATDEGGEPVIQNGKLVSTNPEADKLWDEYLANHAVRFSVELLKVYQAMEPMTGMVEGDLSVRLFYGNVESAGATQVLDADLGTIRVDANAYLAVTQTTQAKTGTKIALGGIHPVTIQEWQPEAERTKDSTETDTYTHELDFTGASYSLKEISFTPTDTKITLHVTLPDRWTAAERCYCNLSFQILLYGKAPETWTSYPFEASGPMGTADKTGKKLEYDFELFNSSLSPSQWANIKTITILPTTTYYWAMKVSVDHGPMQDISLRDGAVYTSTVYDESKPNGHSTTFQTDPQHDVMTQYALTVNLDDFR</sequence>
<dbReference type="EMBL" id="VSSQ01032613">
    <property type="protein sequence ID" value="MPM83925.1"/>
    <property type="molecule type" value="Genomic_DNA"/>
</dbReference>
<reference evidence="1" key="1">
    <citation type="submission" date="2019-08" db="EMBL/GenBank/DDBJ databases">
        <authorList>
            <person name="Kucharzyk K."/>
            <person name="Murdoch R.W."/>
            <person name="Higgins S."/>
            <person name="Loffler F."/>
        </authorList>
    </citation>
    <scope>NUCLEOTIDE SEQUENCE</scope>
</reference>
<name>A0A645D406_9ZZZZ</name>
<dbReference type="AlphaFoldDB" id="A0A645D406"/>